<sequence length="335" mass="36444">MLKFIIDRVSKGFGGRSNTGAAADSARRKKHDYQPIRIIGGGAQGTVQECVHLPTGRRVALKSVKRRAVSGAVAAYSTAAGVLEAWEREVAILKMVKGHPNVSELLEAFEGKNTLYISLELARGGELNHKIYKQGPLDETEAAHLAATLCNAVAFLHALGIVHRDIRMRNILLKDTTPGSTVVLVDFGIANVLAVGSEPLSTQIGAPLHSAPEIWDGQGYGTASDCFSLGCVVHELLTGAVPTWINNNKARQLSLSHPRWSTLSSEAKSFVSSLLRLSPITRMTAEQALEHDWIRKNVPAWELKRLRELNDKAIERSSTFLEANKLELSSPPAYS</sequence>
<dbReference type="Pfam" id="PF00069">
    <property type="entry name" value="Pkinase"/>
    <property type="match status" value="1"/>
</dbReference>
<dbReference type="PANTHER" id="PTHR24347">
    <property type="entry name" value="SERINE/THREONINE-PROTEIN KINASE"/>
    <property type="match status" value="1"/>
</dbReference>
<dbReference type="InterPro" id="IPR020635">
    <property type="entry name" value="Tyr_kinase_cat_dom"/>
</dbReference>
<keyword evidence="2" id="KW-0418">Kinase</keyword>
<protein>
    <submittedName>
        <fullName evidence="2">Kinase-like protein</fullName>
    </submittedName>
</protein>
<dbReference type="SMART" id="SM00219">
    <property type="entry name" value="TyrKc"/>
    <property type="match status" value="1"/>
</dbReference>
<dbReference type="OMA" id="WEREVAI"/>
<accession>A0A139A428</accession>
<dbReference type="AlphaFoldDB" id="A0A139A428"/>
<dbReference type="GO" id="GO:0004713">
    <property type="term" value="F:protein tyrosine kinase activity"/>
    <property type="evidence" value="ECO:0007669"/>
    <property type="project" value="InterPro"/>
</dbReference>
<keyword evidence="3" id="KW-1185">Reference proteome</keyword>
<evidence type="ECO:0000313" key="2">
    <source>
        <dbReference type="EMBL" id="KXS11550.1"/>
    </source>
</evidence>
<dbReference type="Gene3D" id="3.30.200.20">
    <property type="entry name" value="Phosphorylase Kinase, domain 1"/>
    <property type="match status" value="1"/>
</dbReference>
<dbReference type="SUPFAM" id="SSF56112">
    <property type="entry name" value="Protein kinase-like (PK-like)"/>
    <property type="match status" value="1"/>
</dbReference>
<reference evidence="2 3" key="1">
    <citation type="journal article" date="2015" name="Genome Biol. Evol.">
        <title>Phylogenomic analyses indicate that early fungi evolved digesting cell walls of algal ancestors of land plants.</title>
        <authorList>
            <person name="Chang Y."/>
            <person name="Wang S."/>
            <person name="Sekimoto S."/>
            <person name="Aerts A.L."/>
            <person name="Choi C."/>
            <person name="Clum A."/>
            <person name="LaButti K.M."/>
            <person name="Lindquist E.A."/>
            <person name="Yee Ngan C."/>
            <person name="Ohm R.A."/>
            <person name="Salamov A.A."/>
            <person name="Grigoriev I.V."/>
            <person name="Spatafora J.W."/>
            <person name="Berbee M.L."/>
        </authorList>
    </citation>
    <scope>NUCLEOTIDE SEQUENCE [LARGE SCALE GENOMIC DNA]</scope>
    <source>
        <strain evidence="2 3">JEL478</strain>
    </source>
</reference>
<dbReference type="STRING" id="1344416.A0A139A428"/>
<dbReference type="PROSITE" id="PS50011">
    <property type="entry name" value="PROTEIN_KINASE_DOM"/>
    <property type="match status" value="1"/>
</dbReference>
<dbReference type="Proteomes" id="UP000070544">
    <property type="component" value="Unassembled WGS sequence"/>
</dbReference>
<dbReference type="OrthoDB" id="5337378at2759"/>
<evidence type="ECO:0000313" key="3">
    <source>
        <dbReference type="Proteomes" id="UP000070544"/>
    </source>
</evidence>
<organism evidence="2 3">
    <name type="scientific">Gonapodya prolifera (strain JEL478)</name>
    <name type="common">Monoblepharis prolifera</name>
    <dbReference type="NCBI Taxonomy" id="1344416"/>
    <lineage>
        <taxon>Eukaryota</taxon>
        <taxon>Fungi</taxon>
        <taxon>Fungi incertae sedis</taxon>
        <taxon>Chytridiomycota</taxon>
        <taxon>Chytridiomycota incertae sedis</taxon>
        <taxon>Monoblepharidomycetes</taxon>
        <taxon>Monoblepharidales</taxon>
        <taxon>Gonapodyaceae</taxon>
        <taxon>Gonapodya</taxon>
    </lineage>
</organism>
<dbReference type="InterPro" id="IPR008266">
    <property type="entry name" value="Tyr_kinase_AS"/>
</dbReference>
<dbReference type="InterPro" id="IPR000719">
    <property type="entry name" value="Prot_kinase_dom"/>
</dbReference>
<dbReference type="EMBL" id="KQ965800">
    <property type="protein sequence ID" value="KXS11550.1"/>
    <property type="molecule type" value="Genomic_DNA"/>
</dbReference>
<dbReference type="InterPro" id="IPR011009">
    <property type="entry name" value="Kinase-like_dom_sf"/>
</dbReference>
<proteinExistence type="predicted"/>
<feature type="domain" description="Protein kinase" evidence="1">
    <location>
        <begin position="33"/>
        <end position="294"/>
    </location>
</feature>
<dbReference type="GO" id="GO:0005524">
    <property type="term" value="F:ATP binding"/>
    <property type="evidence" value="ECO:0007669"/>
    <property type="project" value="InterPro"/>
</dbReference>
<keyword evidence="2" id="KW-0808">Transferase</keyword>
<name>A0A139A428_GONPJ</name>
<dbReference type="PROSITE" id="PS00109">
    <property type="entry name" value="PROTEIN_KINASE_TYR"/>
    <property type="match status" value="1"/>
</dbReference>
<gene>
    <name evidence="2" type="ORF">M427DRAFT_60568</name>
</gene>
<evidence type="ECO:0000259" key="1">
    <source>
        <dbReference type="PROSITE" id="PS50011"/>
    </source>
</evidence>
<dbReference type="Gene3D" id="1.10.510.10">
    <property type="entry name" value="Transferase(Phosphotransferase) domain 1"/>
    <property type="match status" value="1"/>
</dbReference>